<dbReference type="Gene3D" id="1.10.1200.10">
    <property type="entry name" value="ACP-like"/>
    <property type="match status" value="1"/>
</dbReference>
<dbReference type="Proteomes" id="UP000501379">
    <property type="component" value="Chromosome"/>
</dbReference>
<dbReference type="KEGG" id="pcam:HNE05_15580"/>
<gene>
    <name evidence="2" type="ORF">HNE05_15580</name>
</gene>
<dbReference type="RefSeq" id="WP_173209873.1">
    <property type="nucleotide sequence ID" value="NZ_CP053697.2"/>
</dbReference>
<dbReference type="InterPro" id="IPR036736">
    <property type="entry name" value="ACP-like_sf"/>
</dbReference>
<accession>A0A6M8FJ79</accession>
<dbReference type="AlphaFoldDB" id="A0A6M8FJ79"/>
<sequence length="90" mass="10274">MQSREEIFVTLQDALVELFELDAERVTLDANLYQDLEIDSIDAVDLIDHIKRQTGKKIAAEEFKAVRTVGDVVEAVYQVVNAARRQTEHE</sequence>
<dbReference type="Pfam" id="PF00550">
    <property type="entry name" value="PP-binding"/>
    <property type="match status" value="1"/>
</dbReference>
<dbReference type="SUPFAM" id="SSF47336">
    <property type="entry name" value="ACP-like"/>
    <property type="match status" value="1"/>
</dbReference>
<name>A0A6M8FJ79_9GAMM</name>
<dbReference type="EMBL" id="CP053697">
    <property type="protein sequence ID" value="QKE64707.1"/>
    <property type="molecule type" value="Genomic_DNA"/>
</dbReference>
<dbReference type="PROSITE" id="PS50075">
    <property type="entry name" value="CARRIER"/>
    <property type="match status" value="1"/>
</dbReference>
<feature type="domain" description="Carrier" evidence="1">
    <location>
        <begin position="5"/>
        <end position="80"/>
    </location>
</feature>
<protein>
    <submittedName>
        <fullName evidence="2">Acyl carrier protein</fullName>
    </submittedName>
</protein>
<evidence type="ECO:0000313" key="2">
    <source>
        <dbReference type="EMBL" id="QKE64707.1"/>
    </source>
</evidence>
<keyword evidence="3" id="KW-1185">Reference proteome</keyword>
<evidence type="ECO:0000313" key="3">
    <source>
        <dbReference type="Proteomes" id="UP000501379"/>
    </source>
</evidence>
<organism evidence="2 3">
    <name type="scientific">Aquipseudomonas campi</name>
    <dbReference type="NCBI Taxonomy" id="2731681"/>
    <lineage>
        <taxon>Bacteria</taxon>
        <taxon>Pseudomonadati</taxon>
        <taxon>Pseudomonadota</taxon>
        <taxon>Gammaproteobacteria</taxon>
        <taxon>Pseudomonadales</taxon>
        <taxon>Pseudomonadaceae</taxon>
        <taxon>Aquipseudomonas</taxon>
    </lineage>
</organism>
<evidence type="ECO:0000259" key="1">
    <source>
        <dbReference type="PROSITE" id="PS50075"/>
    </source>
</evidence>
<dbReference type="NCBIfam" id="NF003757">
    <property type="entry name" value="PRK05350.1"/>
    <property type="match status" value="1"/>
</dbReference>
<reference evidence="2" key="1">
    <citation type="submission" date="2020-07" db="EMBL/GenBank/DDBJ databases">
        <title>Nitrate ammonifying Pseudomonas campi sp. nov. isolated from German agricultural grassland.</title>
        <authorList>
            <person name="Timsy T."/>
            <person name="Ulrich A."/>
            <person name="Spanner T."/>
            <person name="Foesel B."/>
            <person name="Kolb S."/>
            <person name="Horn M.A."/>
            <person name="Behrendt U."/>
        </authorList>
    </citation>
    <scope>NUCLEOTIDE SEQUENCE</scope>
    <source>
        <strain evidence="2">S1-A32-2</strain>
    </source>
</reference>
<proteinExistence type="predicted"/>
<dbReference type="InterPro" id="IPR009081">
    <property type="entry name" value="PP-bd_ACP"/>
</dbReference>